<proteinExistence type="predicted"/>
<dbReference type="EMBL" id="ML179036">
    <property type="protein sequence ID" value="THV08016.1"/>
    <property type="molecule type" value="Genomic_DNA"/>
</dbReference>
<feature type="compositionally biased region" description="Acidic residues" evidence="1">
    <location>
        <begin position="638"/>
        <end position="658"/>
    </location>
</feature>
<dbReference type="AlphaFoldDB" id="A0A4V4HIW5"/>
<reference evidence="2 3" key="1">
    <citation type="journal article" date="2019" name="Nat. Ecol. Evol.">
        <title>Megaphylogeny resolves global patterns of mushroom evolution.</title>
        <authorList>
            <person name="Varga T."/>
            <person name="Krizsan K."/>
            <person name="Foldi C."/>
            <person name="Dima B."/>
            <person name="Sanchez-Garcia M."/>
            <person name="Sanchez-Ramirez S."/>
            <person name="Szollosi G.J."/>
            <person name="Szarkandi J.G."/>
            <person name="Papp V."/>
            <person name="Albert L."/>
            <person name="Andreopoulos W."/>
            <person name="Angelini C."/>
            <person name="Antonin V."/>
            <person name="Barry K.W."/>
            <person name="Bougher N.L."/>
            <person name="Buchanan P."/>
            <person name="Buyck B."/>
            <person name="Bense V."/>
            <person name="Catcheside P."/>
            <person name="Chovatia M."/>
            <person name="Cooper J."/>
            <person name="Damon W."/>
            <person name="Desjardin D."/>
            <person name="Finy P."/>
            <person name="Geml J."/>
            <person name="Haridas S."/>
            <person name="Hughes K."/>
            <person name="Justo A."/>
            <person name="Karasinski D."/>
            <person name="Kautmanova I."/>
            <person name="Kiss B."/>
            <person name="Kocsube S."/>
            <person name="Kotiranta H."/>
            <person name="LaButti K.M."/>
            <person name="Lechner B.E."/>
            <person name="Liimatainen K."/>
            <person name="Lipzen A."/>
            <person name="Lukacs Z."/>
            <person name="Mihaltcheva S."/>
            <person name="Morgado L.N."/>
            <person name="Niskanen T."/>
            <person name="Noordeloos M.E."/>
            <person name="Ohm R.A."/>
            <person name="Ortiz-Santana B."/>
            <person name="Ovrebo C."/>
            <person name="Racz N."/>
            <person name="Riley R."/>
            <person name="Savchenko A."/>
            <person name="Shiryaev A."/>
            <person name="Soop K."/>
            <person name="Spirin V."/>
            <person name="Szebenyi C."/>
            <person name="Tomsovsky M."/>
            <person name="Tulloss R.E."/>
            <person name="Uehling J."/>
            <person name="Grigoriev I.V."/>
            <person name="Vagvolgyi C."/>
            <person name="Papp T."/>
            <person name="Martin F.M."/>
            <person name="Miettinen O."/>
            <person name="Hibbett D.S."/>
            <person name="Nagy L.G."/>
        </authorList>
    </citation>
    <scope>NUCLEOTIDE SEQUENCE [LARGE SCALE GENOMIC DNA]</scope>
    <source>
        <strain evidence="2 3">CBS 962.96</strain>
    </source>
</reference>
<protein>
    <submittedName>
        <fullName evidence="2">Uncharacterized protein</fullName>
    </submittedName>
</protein>
<organism evidence="2 3">
    <name type="scientific">Dendrothele bispora (strain CBS 962.96)</name>
    <dbReference type="NCBI Taxonomy" id="1314807"/>
    <lineage>
        <taxon>Eukaryota</taxon>
        <taxon>Fungi</taxon>
        <taxon>Dikarya</taxon>
        <taxon>Basidiomycota</taxon>
        <taxon>Agaricomycotina</taxon>
        <taxon>Agaricomycetes</taxon>
        <taxon>Agaricomycetidae</taxon>
        <taxon>Agaricales</taxon>
        <taxon>Agaricales incertae sedis</taxon>
        <taxon>Dendrothele</taxon>
    </lineage>
</organism>
<dbReference type="InterPro" id="IPR018822">
    <property type="entry name" value="UPF0646"/>
</dbReference>
<name>A0A4V4HIW5_DENBC</name>
<keyword evidence="3" id="KW-1185">Reference proteome</keyword>
<evidence type="ECO:0000256" key="1">
    <source>
        <dbReference type="SAM" id="MobiDB-lite"/>
    </source>
</evidence>
<feature type="compositionally biased region" description="Pro residues" evidence="1">
    <location>
        <begin position="49"/>
        <end position="64"/>
    </location>
</feature>
<feature type="compositionally biased region" description="Polar residues" evidence="1">
    <location>
        <begin position="70"/>
        <end position="81"/>
    </location>
</feature>
<feature type="compositionally biased region" description="Acidic residues" evidence="1">
    <location>
        <begin position="521"/>
        <end position="534"/>
    </location>
</feature>
<sequence>MENPEYEMADGVEDYPVASELEDAIFTDASHPIGSFETSSPSVHGTLPLQPPSEATPPVPPVPSADPDFTSASAEVQSSHPQDIHDVYPATTDVEEVQALDAGVAESSDYPVDAEPHSVPFYALDGSEQDSRTLPQAVVDSGPAVPRADQKPEPTSPQNGADEPITSILTTAASEPSLPDTEPNNVDEPPDLPQGEDAVPQVPYSEPLPAYEEEKIDQPAHAVQSGEAPDNGETVDEIAGVPQEAEYSQDPHEISDGVYIDPPPAVLLTLTLADHRDVCLFNQPAQTETSTSDGTINSYELLLQEYPTLYYEPLSKVFDAFRNDNFISQLVDLTHAELVLDAYDLQLVVSEDNIFARETSLHDLNVLHDYSDISGPLRLRLQSVTPRFITRYRSLQGQMTRLNIANEDYEEDTNAEDQNHASQHYEENEEYHHGDNPQPEEQQEVPAPATETQTTGESYADAESVEKPQAEGLALQQEHADVVTASEAENPEDNVPEIEGGQPDEAEAAEDEVPNVRETLDSENADTTEVETSEETTFAENQEGDQVEEQPTSDLDQGAGTESFEDPNLSSQDQEGLQDLTEVTESVSGETEVVPPQDSTEPQEETFDESDTLSHEPTSAVDEGSQLNAEDTSKENNFDQEEDFYEEWDENSYDEEVDNTVVEDAQENSTESPTTLSNKSSKRSIQDVEEDADPISPTSSPGSKRIRTE</sequence>
<feature type="compositionally biased region" description="Polar residues" evidence="1">
    <location>
        <begin position="667"/>
        <end position="679"/>
    </location>
</feature>
<evidence type="ECO:0000313" key="2">
    <source>
        <dbReference type="EMBL" id="THV08016.1"/>
    </source>
</evidence>
<accession>A0A4V4HIW5</accession>
<feature type="compositionally biased region" description="Low complexity" evidence="1">
    <location>
        <begin position="437"/>
        <end position="446"/>
    </location>
</feature>
<dbReference type="OrthoDB" id="2507795at2759"/>
<evidence type="ECO:0000313" key="3">
    <source>
        <dbReference type="Proteomes" id="UP000297245"/>
    </source>
</evidence>
<gene>
    <name evidence="2" type="ORF">K435DRAFT_772330</name>
</gene>
<feature type="compositionally biased region" description="Low complexity" evidence="1">
    <location>
        <begin position="581"/>
        <end position="594"/>
    </location>
</feature>
<dbReference type="Proteomes" id="UP000297245">
    <property type="component" value="Unassembled WGS sequence"/>
</dbReference>
<feature type="region of interest" description="Disordered" evidence="1">
    <location>
        <begin position="407"/>
        <end position="709"/>
    </location>
</feature>
<dbReference type="Pfam" id="PF10336">
    <property type="entry name" value="DUF2420"/>
    <property type="match status" value="1"/>
</dbReference>
<feature type="compositionally biased region" description="Acidic residues" evidence="1">
    <location>
        <begin position="601"/>
        <end position="611"/>
    </location>
</feature>
<feature type="compositionally biased region" description="Basic and acidic residues" evidence="1">
    <location>
        <begin position="417"/>
        <end position="435"/>
    </location>
</feature>
<feature type="compositionally biased region" description="Acidic residues" evidence="1">
    <location>
        <begin position="489"/>
        <end position="513"/>
    </location>
</feature>
<feature type="region of interest" description="Disordered" evidence="1">
    <location>
        <begin position="26"/>
        <end position="204"/>
    </location>
</feature>